<evidence type="ECO:0000313" key="2">
    <source>
        <dbReference type="EMBL" id="EER26372.1"/>
    </source>
</evidence>
<comment type="caution">
    <text evidence="2">The sequence shown here is derived from an EMBL/GenBank/DDBJ whole genome shotgun (WGS) entry which is preliminary data.</text>
</comment>
<feature type="region of interest" description="Disordered" evidence="1">
    <location>
        <begin position="889"/>
        <end position="914"/>
    </location>
</feature>
<feature type="compositionally biased region" description="Polar residues" evidence="1">
    <location>
        <begin position="724"/>
        <end position="739"/>
    </location>
</feature>
<feature type="region of interest" description="Disordered" evidence="1">
    <location>
        <begin position="955"/>
        <end position="986"/>
    </location>
</feature>
<dbReference type="Proteomes" id="UP000009084">
    <property type="component" value="Unassembled WGS sequence"/>
</dbReference>
<dbReference type="KEGG" id="cpw:9694000"/>
<feature type="compositionally biased region" description="Low complexity" evidence="1">
    <location>
        <begin position="958"/>
        <end position="967"/>
    </location>
</feature>
<feature type="compositionally biased region" description="Low complexity" evidence="1">
    <location>
        <begin position="746"/>
        <end position="758"/>
    </location>
</feature>
<feature type="region of interest" description="Disordered" evidence="1">
    <location>
        <begin position="49"/>
        <end position="92"/>
    </location>
</feature>
<dbReference type="VEuPathDB" id="FungiDB:CPC735_005440"/>
<dbReference type="HOGENOM" id="CLU_011198_0_0_1"/>
<feature type="region of interest" description="Disordered" evidence="1">
    <location>
        <begin position="169"/>
        <end position="191"/>
    </location>
</feature>
<gene>
    <name evidence="2" type="ORF">CPC735_005440</name>
</gene>
<sequence length="986" mass="109883">MASNPPRSRSRSIPPATSKWCNRVLRPLTSAILRLEKYWKSASIQPHEITHSISEESQGVTSKSRNDGGRASGCGETSDSETGKDDPTWVPRNAVRKRVKHKYSGRRESLNSIARARSRVVVRSPERERLQPGAFTIATPLISGSKSRYIEQDFRDETTIHTAETRLNPAGSSASVKSKPTHNEFPIDIPPTDKDVYGDPSYFSIVGGVVYAFDTFLKITAIDDAKPTSKRVPSLLSMALNKTSEYILQEQDRLDNDEENDEDIDVADVIFTDLEDTYTSTNKGWRPLRTLVRAHGIRLVCETIRKRWIHAQLARYFVLKALEIPANHAAEELLGVIHYITPAMPPPKSLDSVLLSEQKQLWPLAGYMRRSCSLAVFFREISSLLIRGALPAEWMATSSMKSYVIDAMQSVISNDEHLAASVKFLTAVVQASLGLVKPKGPSPLGLSPNTLNKSALASKSIRGGLRSGKEATSWQMPINEEVIPEALNNTICSIFTVLCSVHVARFGSGALTKSPMWHIITHVTSVVQRYLEENVHETKDDYKGHEIRIGYALVTQYLLEHLESTADSLRDRSRARSSPLLLDSVEHFIRFSPNRKELLTALSGLFLQVARCLGRARGRNSFDVVKSLTRLFTSTDLRRYPTFRAALAKVAVEVALNFAEYTCLREHHEWAAELQEEVAESDLGTLDHRVEPLTPSLCLKTTGFRWEDGIGEWVAKTPCAKRNVTSRGSSVKAHQQARLTSEKTDSSSTADGDSDSGWGSAGDDKSSIDEFDSSVTSNFSPPPFPRKRKFGSDESEFEDSAVSDTTSAYRMRRWRDTSHSTWNSRYDNVINAKAHGPTTRNQRAPQDERRPNNKRSTKAISIAIAVELPSAVPRKSSDFEVVIHTNDFKGGAESVSTGDSNSGEMVDDDDDDVITTSAPTLYERNRDKRPRHSYPQVVLHSSKYISQSEVHFPRRSSARLASRQRQQNVIPCSDGNDSSDDELSFL</sequence>
<dbReference type="OrthoDB" id="4159838at2759"/>
<evidence type="ECO:0000313" key="3">
    <source>
        <dbReference type="Proteomes" id="UP000009084"/>
    </source>
</evidence>
<dbReference type="EMBL" id="ACFW01000030">
    <property type="protein sequence ID" value="EER26372.1"/>
    <property type="molecule type" value="Genomic_DNA"/>
</dbReference>
<reference evidence="2 3" key="1">
    <citation type="journal article" date="2009" name="Genome Res.">
        <title>Comparative genomic analyses of the human fungal pathogens Coccidioides and their relatives.</title>
        <authorList>
            <person name="Sharpton T.J."/>
            <person name="Stajich J.E."/>
            <person name="Rounsley S.D."/>
            <person name="Gardner M.J."/>
            <person name="Wortman J.R."/>
            <person name="Jordar V.S."/>
            <person name="Maiti R."/>
            <person name="Kodira C.D."/>
            <person name="Neafsey D.E."/>
            <person name="Zeng Q."/>
            <person name="Hung C.-Y."/>
            <person name="McMahan C."/>
            <person name="Muszewska A."/>
            <person name="Grynberg M."/>
            <person name="Mandel M.A."/>
            <person name="Kellner E.M."/>
            <person name="Barker B.M."/>
            <person name="Galgiani J.N."/>
            <person name="Orbach M.J."/>
            <person name="Kirkland T.N."/>
            <person name="Cole G.T."/>
            <person name="Henn M.R."/>
            <person name="Birren B.W."/>
            <person name="Taylor J.W."/>
        </authorList>
    </citation>
    <scope>NUCLEOTIDE SEQUENCE [LARGE SCALE GENOMIC DNA]</scope>
    <source>
        <strain evidence="3">C735</strain>
    </source>
</reference>
<feature type="region of interest" description="Disordered" evidence="1">
    <location>
        <begin position="825"/>
        <end position="856"/>
    </location>
</feature>
<feature type="compositionally biased region" description="Acidic residues" evidence="1">
    <location>
        <begin position="977"/>
        <end position="986"/>
    </location>
</feature>
<feature type="region of interest" description="Disordered" evidence="1">
    <location>
        <begin position="724"/>
        <end position="807"/>
    </location>
</feature>
<name>C5P9G0_COCP7</name>
<accession>C5P9G0</accession>
<proteinExistence type="predicted"/>
<feature type="compositionally biased region" description="Polar residues" evidence="1">
    <location>
        <begin position="894"/>
        <end position="903"/>
    </location>
</feature>
<organism evidence="2 3">
    <name type="scientific">Coccidioides posadasii (strain C735)</name>
    <name type="common">Valley fever fungus</name>
    <dbReference type="NCBI Taxonomy" id="222929"/>
    <lineage>
        <taxon>Eukaryota</taxon>
        <taxon>Fungi</taxon>
        <taxon>Dikarya</taxon>
        <taxon>Ascomycota</taxon>
        <taxon>Pezizomycotina</taxon>
        <taxon>Eurotiomycetes</taxon>
        <taxon>Eurotiomycetidae</taxon>
        <taxon>Onygenales</taxon>
        <taxon>Onygenaceae</taxon>
        <taxon>Coccidioides</taxon>
    </lineage>
</organism>
<dbReference type="AlphaFoldDB" id="C5P9G0"/>
<protein>
    <submittedName>
        <fullName evidence="2">Uncharacterized protein</fullName>
    </submittedName>
</protein>
<evidence type="ECO:0000256" key="1">
    <source>
        <dbReference type="SAM" id="MobiDB-lite"/>
    </source>
</evidence>